<dbReference type="AlphaFoldDB" id="A0A381PA73"/>
<keyword evidence="1" id="KW-1133">Transmembrane helix</keyword>
<name>A0A381PA73_9ZZZZ</name>
<keyword evidence="1" id="KW-0812">Transmembrane</keyword>
<organism evidence="2">
    <name type="scientific">marine metagenome</name>
    <dbReference type="NCBI Taxonomy" id="408172"/>
    <lineage>
        <taxon>unclassified sequences</taxon>
        <taxon>metagenomes</taxon>
        <taxon>ecological metagenomes</taxon>
    </lineage>
</organism>
<gene>
    <name evidence="2" type="ORF">METZ01_LOCUS15963</name>
</gene>
<protein>
    <submittedName>
        <fullName evidence="2">Uncharacterized protein</fullName>
    </submittedName>
</protein>
<accession>A0A381PA73</accession>
<evidence type="ECO:0000256" key="1">
    <source>
        <dbReference type="SAM" id="Phobius"/>
    </source>
</evidence>
<feature type="transmembrane region" description="Helical" evidence="1">
    <location>
        <begin position="12"/>
        <end position="42"/>
    </location>
</feature>
<evidence type="ECO:0000313" key="2">
    <source>
        <dbReference type="EMBL" id="SUZ63109.1"/>
    </source>
</evidence>
<dbReference type="EMBL" id="UINC01000908">
    <property type="protein sequence ID" value="SUZ63109.1"/>
    <property type="molecule type" value="Genomic_DNA"/>
</dbReference>
<proteinExistence type="predicted"/>
<reference evidence="2" key="1">
    <citation type="submission" date="2018-05" db="EMBL/GenBank/DDBJ databases">
        <authorList>
            <person name="Lanie J.A."/>
            <person name="Ng W.-L."/>
            <person name="Kazmierczak K.M."/>
            <person name="Andrzejewski T.M."/>
            <person name="Davidsen T.M."/>
            <person name="Wayne K.J."/>
            <person name="Tettelin H."/>
            <person name="Glass J.I."/>
            <person name="Rusch D."/>
            <person name="Podicherti R."/>
            <person name="Tsui H.-C.T."/>
            <person name="Winkler M.E."/>
        </authorList>
    </citation>
    <scope>NUCLEOTIDE SEQUENCE</scope>
</reference>
<keyword evidence="1" id="KW-0472">Membrane</keyword>
<sequence>MVMKTKSFLFSLIILVATVIFSIVSNFKYGLFLLIPFIYFSFKKKTS</sequence>